<dbReference type="Proteomes" id="UP000564496">
    <property type="component" value="Unassembled WGS sequence"/>
</dbReference>
<dbReference type="Gene3D" id="1.10.10.10">
    <property type="entry name" value="Winged helix-like DNA-binding domain superfamily/Winged helix DNA-binding domain"/>
    <property type="match status" value="1"/>
</dbReference>
<keyword evidence="7" id="KW-0418">Kinase</keyword>
<name>A0A7Z0IVS4_9ACTN</name>
<dbReference type="Pfam" id="PF00392">
    <property type="entry name" value="GntR"/>
    <property type="match status" value="1"/>
</dbReference>
<feature type="domain" description="HTH gntR-type" evidence="4">
    <location>
        <begin position="20"/>
        <end position="88"/>
    </location>
</feature>
<dbReference type="SMART" id="SM00345">
    <property type="entry name" value="HTH_GNTR"/>
    <property type="match status" value="1"/>
</dbReference>
<evidence type="ECO:0000313" key="8">
    <source>
        <dbReference type="EMBL" id="NYI81340.1"/>
    </source>
</evidence>
<dbReference type="EMBL" id="JACBZR010000003">
    <property type="protein sequence ID" value="NYI81359.1"/>
    <property type="molecule type" value="Genomic_DNA"/>
</dbReference>
<organism evidence="7 10">
    <name type="scientific">Nocardioides panzhihuensis</name>
    <dbReference type="NCBI Taxonomy" id="860243"/>
    <lineage>
        <taxon>Bacteria</taxon>
        <taxon>Bacillati</taxon>
        <taxon>Actinomycetota</taxon>
        <taxon>Actinomycetes</taxon>
        <taxon>Propionibacteriales</taxon>
        <taxon>Nocardioidaceae</taxon>
        <taxon>Nocardioides</taxon>
    </lineage>
</organism>
<evidence type="ECO:0000313" key="5">
    <source>
        <dbReference type="EMBL" id="NYI80894.1"/>
    </source>
</evidence>
<dbReference type="SMART" id="SM00419">
    <property type="entry name" value="HTH_CRP"/>
    <property type="match status" value="1"/>
</dbReference>
<evidence type="ECO:0000259" key="4">
    <source>
        <dbReference type="PROSITE" id="PS50949"/>
    </source>
</evidence>
<dbReference type="InterPro" id="IPR036388">
    <property type="entry name" value="WH-like_DNA-bd_sf"/>
</dbReference>
<dbReference type="PANTHER" id="PTHR44846:SF17">
    <property type="entry name" value="GNTR-FAMILY TRANSCRIPTIONAL REGULATOR"/>
    <property type="match status" value="1"/>
</dbReference>
<dbReference type="Gene3D" id="3.40.50.300">
    <property type="entry name" value="P-loop containing nucleotide triphosphate hydrolases"/>
    <property type="match status" value="1"/>
</dbReference>
<evidence type="ECO:0000256" key="3">
    <source>
        <dbReference type="ARBA" id="ARBA00023163"/>
    </source>
</evidence>
<gene>
    <name evidence="5" type="ORF">BJ988_005542</name>
    <name evidence="6" type="ORF">BJ988_005993</name>
    <name evidence="7" type="ORF">BJ988_006030</name>
    <name evidence="8" type="ORF">BJ988_006048</name>
    <name evidence="9" type="ORF">BJ988_006067</name>
</gene>
<keyword evidence="2" id="KW-0238">DNA-binding</keyword>
<evidence type="ECO:0000313" key="6">
    <source>
        <dbReference type="EMBL" id="NYI81285.1"/>
    </source>
</evidence>
<dbReference type="SUPFAM" id="SSF46785">
    <property type="entry name" value="Winged helix' DNA-binding domain"/>
    <property type="match status" value="1"/>
</dbReference>
<dbReference type="GO" id="GO:0003700">
    <property type="term" value="F:DNA-binding transcription factor activity"/>
    <property type="evidence" value="ECO:0007669"/>
    <property type="project" value="InterPro"/>
</dbReference>
<evidence type="ECO:0000313" key="10">
    <source>
        <dbReference type="Proteomes" id="UP000564496"/>
    </source>
</evidence>
<dbReference type="PROSITE" id="PS50949">
    <property type="entry name" value="HTH_GNTR"/>
    <property type="match status" value="1"/>
</dbReference>
<dbReference type="GO" id="GO:0003677">
    <property type="term" value="F:DNA binding"/>
    <property type="evidence" value="ECO:0007669"/>
    <property type="project" value="UniProtKB-KW"/>
</dbReference>
<dbReference type="InterPro" id="IPR036390">
    <property type="entry name" value="WH_DNA-bd_sf"/>
</dbReference>
<dbReference type="CDD" id="cd07377">
    <property type="entry name" value="WHTH_GntR"/>
    <property type="match status" value="1"/>
</dbReference>
<keyword evidence="10" id="KW-1185">Reference proteome</keyword>
<dbReference type="AlphaFoldDB" id="A0A7Z0IVS4"/>
<evidence type="ECO:0000256" key="1">
    <source>
        <dbReference type="ARBA" id="ARBA00023015"/>
    </source>
</evidence>
<dbReference type="GO" id="GO:0016301">
    <property type="term" value="F:kinase activity"/>
    <property type="evidence" value="ECO:0007669"/>
    <property type="project" value="UniProtKB-KW"/>
</dbReference>
<dbReference type="SUPFAM" id="SSF52540">
    <property type="entry name" value="P-loop containing nucleoside triphosphate hydrolases"/>
    <property type="match status" value="1"/>
</dbReference>
<protein>
    <submittedName>
        <fullName evidence="7">Putative kinase</fullName>
    </submittedName>
</protein>
<evidence type="ECO:0000256" key="2">
    <source>
        <dbReference type="ARBA" id="ARBA00023125"/>
    </source>
</evidence>
<dbReference type="InterPro" id="IPR050679">
    <property type="entry name" value="Bact_HTH_transcr_reg"/>
</dbReference>
<dbReference type="EMBL" id="JACBZR010000003">
    <property type="protein sequence ID" value="NYI81322.1"/>
    <property type="molecule type" value="Genomic_DNA"/>
</dbReference>
<dbReference type="PANTHER" id="PTHR44846">
    <property type="entry name" value="MANNOSYL-D-GLYCERATE TRANSPORT/METABOLISM SYSTEM REPRESSOR MNGR-RELATED"/>
    <property type="match status" value="1"/>
</dbReference>
<keyword evidence="1" id="KW-0805">Transcription regulation</keyword>
<dbReference type="EMBL" id="JACBZR010000003">
    <property type="protein sequence ID" value="NYI81285.1"/>
    <property type="molecule type" value="Genomic_DNA"/>
</dbReference>
<dbReference type="RefSeq" id="WP_218861152.1">
    <property type="nucleotide sequence ID" value="NZ_JACBZR010000001.1"/>
</dbReference>
<dbReference type="Pfam" id="PF13671">
    <property type="entry name" value="AAA_33"/>
    <property type="match status" value="1"/>
</dbReference>
<evidence type="ECO:0000313" key="7">
    <source>
        <dbReference type="EMBL" id="NYI81322.1"/>
    </source>
</evidence>
<comment type="caution">
    <text evidence="7">The sequence shown here is derived from an EMBL/GenBank/DDBJ whole genome shotgun (WGS) entry which is preliminary data.</text>
</comment>
<dbReference type="EMBL" id="JACBZR010000003">
    <property type="protein sequence ID" value="NYI81340.1"/>
    <property type="molecule type" value="Genomic_DNA"/>
</dbReference>
<evidence type="ECO:0000313" key="9">
    <source>
        <dbReference type="EMBL" id="NYI81359.1"/>
    </source>
</evidence>
<reference evidence="7 10" key="1">
    <citation type="submission" date="2020-07" db="EMBL/GenBank/DDBJ databases">
        <title>Sequencing the genomes of 1000 actinobacteria strains.</title>
        <authorList>
            <person name="Klenk H.-P."/>
        </authorList>
    </citation>
    <scope>NUCLEOTIDE SEQUENCE [LARGE SCALE GENOMIC DNA]</scope>
    <source>
        <strain evidence="7 10">DSM 26487</strain>
    </source>
</reference>
<sequence>MAKVELGRRMTDGPIDALAGAKQQRIARDIQNQIEAGVLRDGEVMPSTRTLAEQTGASVWTVNEAMKALAEMGLVENQSRSRRIVRSAHLTPKVSEAAPRALLIGGYAGSGKTELGRILTRLTGWMIIDKDTITRPVVEVALEALGAESSDRESETYLSKVRPREYEALMSTAHENTACGAGAVVTAPFLREFKDASWLARQQAQFADDGLPMTVVWVTCDADTMLTYVRRRGAARDAHKLATWDAYMEAIDLTFRPVVDHHVIDNSTSAEPLKDQAARLIATLAEVPAK</sequence>
<dbReference type="InterPro" id="IPR000524">
    <property type="entry name" value="Tscrpt_reg_HTH_GntR"/>
</dbReference>
<accession>A0A7Z0IVS4</accession>
<proteinExistence type="predicted"/>
<keyword evidence="7" id="KW-0808">Transferase</keyword>
<keyword evidence="3" id="KW-0804">Transcription</keyword>
<dbReference type="InterPro" id="IPR027417">
    <property type="entry name" value="P-loop_NTPase"/>
</dbReference>
<dbReference type="InterPro" id="IPR012318">
    <property type="entry name" value="HTH_CRP"/>
</dbReference>
<dbReference type="GO" id="GO:0045892">
    <property type="term" value="P:negative regulation of DNA-templated transcription"/>
    <property type="evidence" value="ECO:0007669"/>
    <property type="project" value="TreeGrafter"/>
</dbReference>
<dbReference type="EMBL" id="JACBZR010000001">
    <property type="protein sequence ID" value="NYI80894.1"/>
    <property type="molecule type" value="Genomic_DNA"/>
</dbReference>